<accession>A0ABX3A6M5</accession>
<keyword evidence="2" id="KW-1185">Reference proteome</keyword>
<name>A0ABX3A6M5_9GAMM</name>
<dbReference type="EMBL" id="MDTU01000001">
    <property type="protein sequence ID" value="ODN41759.1"/>
    <property type="molecule type" value="Genomic_DNA"/>
</dbReference>
<sequence>MNSLALMQQVLLEAPALAPEGLNPERSLEARAQMVSAKSLADFEKLLMNKHVMDAAVGIKMAAEIARKMKLV</sequence>
<evidence type="ECO:0000313" key="1">
    <source>
        <dbReference type="EMBL" id="ODN41759.1"/>
    </source>
</evidence>
<reference evidence="1 2" key="1">
    <citation type="submission" date="2016-08" db="EMBL/GenBank/DDBJ databases">
        <title>Draft genome sequence of Candidatus Piscirickettsia litoralis, from seawater.</title>
        <authorList>
            <person name="Wan X."/>
            <person name="Lee A.J."/>
            <person name="Hou S."/>
            <person name="Donachie S.P."/>
        </authorList>
    </citation>
    <scope>NUCLEOTIDE SEQUENCE [LARGE SCALE GENOMIC DNA]</scope>
    <source>
        <strain evidence="1 2">Y2</strain>
    </source>
</reference>
<evidence type="ECO:0000313" key="2">
    <source>
        <dbReference type="Proteomes" id="UP000094329"/>
    </source>
</evidence>
<comment type="caution">
    <text evidence="1">The sequence shown here is derived from an EMBL/GenBank/DDBJ whole genome shotgun (WGS) entry which is preliminary data.</text>
</comment>
<dbReference type="RefSeq" id="WP_069311561.1">
    <property type="nucleotide sequence ID" value="NZ_MDTU01000001.1"/>
</dbReference>
<dbReference type="Proteomes" id="UP000094329">
    <property type="component" value="Unassembled WGS sequence"/>
</dbReference>
<proteinExistence type="predicted"/>
<gene>
    <name evidence="1" type="ORF">BGC07_00630</name>
</gene>
<protein>
    <submittedName>
        <fullName evidence="1">Uncharacterized protein</fullName>
    </submittedName>
</protein>
<organism evidence="1 2">
    <name type="scientific">Piscirickettsia litoralis</name>
    <dbReference type="NCBI Taxonomy" id="1891921"/>
    <lineage>
        <taxon>Bacteria</taxon>
        <taxon>Pseudomonadati</taxon>
        <taxon>Pseudomonadota</taxon>
        <taxon>Gammaproteobacteria</taxon>
        <taxon>Thiotrichales</taxon>
        <taxon>Piscirickettsiaceae</taxon>
        <taxon>Piscirickettsia</taxon>
    </lineage>
</organism>